<dbReference type="STRING" id="870435.A0A0C3NN28"/>
<sequence>MKVPTSVLDGCGESFQAADEKRQKASSSFFADTGLMALLCCHDCVLWLVNMTSAGERQHYALVLVKYLFEHLPATMTVGLLYDIGCQLEHSCHKWELLDDGILSRLKFGISVFHAYGHQWPCQLVYHPHKCVGFGLSDGEGCEQLWSSLKILIPTL</sequence>
<dbReference type="OrthoDB" id="3364670at2759"/>
<proteinExistence type="predicted"/>
<dbReference type="PANTHER" id="PTHR33096">
    <property type="entry name" value="CXC2 DOMAIN-CONTAINING PROTEIN"/>
    <property type="match status" value="1"/>
</dbReference>
<dbReference type="InParanoid" id="A0A0C3NN28"/>
<dbReference type="AlphaFoldDB" id="A0A0C3NN28"/>
<reference evidence="1 2" key="1">
    <citation type="submission" date="2014-04" db="EMBL/GenBank/DDBJ databases">
        <authorList>
            <consortium name="DOE Joint Genome Institute"/>
            <person name="Kuo A."/>
            <person name="Kohler A."/>
            <person name="Costa M.D."/>
            <person name="Nagy L.G."/>
            <person name="Floudas D."/>
            <person name="Copeland A."/>
            <person name="Barry K.W."/>
            <person name="Cichocki N."/>
            <person name="Veneault-Fourrey C."/>
            <person name="LaButti K."/>
            <person name="Lindquist E.A."/>
            <person name="Lipzen A."/>
            <person name="Lundell T."/>
            <person name="Morin E."/>
            <person name="Murat C."/>
            <person name="Sun H."/>
            <person name="Tunlid A."/>
            <person name="Henrissat B."/>
            <person name="Grigoriev I.V."/>
            <person name="Hibbett D.S."/>
            <person name="Martin F."/>
            <person name="Nordberg H.P."/>
            <person name="Cantor M.N."/>
            <person name="Hua S.X."/>
        </authorList>
    </citation>
    <scope>NUCLEOTIDE SEQUENCE [LARGE SCALE GENOMIC DNA]</scope>
    <source>
        <strain evidence="1 2">Marx 270</strain>
    </source>
</reference>
<dbReference type="Proteomes" id="UP000054217">
    <property type="component" value="Unassembled WGS sequence"/>
</dbReference>
<feature type="non-terminal residue" evidence="1">
    <location>
        <position position="156"/>
    </location>
</feature>
<protein>
    <submittedName>
        <fullName evidence="1">Uncharacterized protein</fullName>
    </submittedName>
</protein>
<dbReference type="HOGENOM" id="CLU_091791_1_2_1"/>
<keyword evidence="2" id="KW-1185">Reference proteome</keyword>
<evidence type="ECO:0000313" key="1">
    <source>
        <dbReference type="EMBL" id="KIN96723.1"/>
    </source>
</evidence>
<dbReference type="EMBL" id="KN832041">
    <property type="protein sequence ID" value="KIN96723.1"/>
    <property type="molecule type" value="Genomic_DNA"/>
</dbReference>
<name>A0A0C3NN28_PISTI</name>
<gene>
    <name evidence="1" type="ORF">M404DRAFT_162314</name>
</gene>
<dbReference type="Pfam" id="PF18758">
    <property type="entry name" value="KDZ"/>
    <property type="match status" value="1"/>
</dbReference>
<dbReference type="InterPro" id="IPR040521">
    <property type="entry name" value="KDZ"/>
</dbReference>
<organism evidence="1 2">
    <name type="scientific">Pisolithus tinctorius Marx 270</name>
    <dbReference type="NCBI Taxonomy" id="870435"/>
    <lineage>
        <taxon>Eukaryota</taxon>
        <taxon>Fungi</taxon>
        <taxon>Dikarya</taxon>
        <taxon>Basidiomycota</taxon>
        <taxon>Agaricomycotina</taxon>
        <taxon>Agaricomycetes</taxon>
        <taxon>Agaricomycetidae</taxon>
        <taxon>Boletales</taxon>
        <taxon>Sclerodermatineae</taxon>
        <taxon>Pisolithaceae</taxon>
        <taxon>Pisolithus</taxon>
    </lineage>
</organism>
<reference evidence="2" key="2">
    <citation type="submission" date="2015-01" db="EMBL/GenBank/DDBJ databases">
        <title>Evolutionary Origins and Diversification of the Mycorrhizal Mutualists.</title>
        <authorList>
            <consortium name="DOE Joint Genome Institute"/>
            <consortium name="Mycorrhizal Genomics Consortium"/>
            <person name="Kohler A."/>
            <person name="Kuo A."/>
            <person name="Nagy L.G."/>
            <person name="Floudas D."/>
            <person name="Copeland A."/>
            <person name="Barry K.W."/>
            <person name="Cichocki N."/>
            <person name="Veneault-Fourrey C."/>
            <person name="LaButti K."/>
            <person name="Lindquist E.A."/>
            <person name="Lipzen A."/>
            <person name="Lundell T."/>
            <person name="Morin E."/>
            <person name="Murat C."/>
            <person name="Riley R."/>
            <person name="Ohm R."/>
            <person name="Sun H."/>
            <person name="Tunlid A."/>
            <person name="Henrissat B."/>
            <person name="Grigoriev I.V."/>
            <person name="Hibbett D.S."/>
            <person name="Martin F."/>
        </authorList>
    </citation>
    <scope>NUCLEOTIDE SEQUENCE [LARGE SCALE GENOMIC DNA]</scope>
    <source>
        <strain evidence="2">Marx 270</strain>
    </source>
</reference>
<evidence type="ECO:0000313" key="2">
    <source>
        <dbReference type="Proteomes" id="UP000054217"/>
    </source>
</evidence>
<accession>A0A0C3NN28</accession>
<dbReference type="PANTHER" id="PTHR33096:SF1">
    <property type="entry name" value="CXC1-LIKE CYSTEINE CLUSTER ASSOCIATED WITH KDZ TRANSPOSASES DOMAIN-CONTAINING PROTEIN"/>
    <property type="match status" value="1"/>
</dbReference>